<dbReference type="InterPro" id="IPR002035">
    <property type="entry name" value="VWF_A"/>
</dbReference>
<name>A0A833HRR1_9FIRM</name>
<feature type="domain" description="VWFA" evidence="1">
    <location>
        <begin position="137"/>
        <end position="224"/>
    </location>
</feature>
<evidence type="ECO:0000313" key="3">
    <source>
        <dbReference type="Proteomes" id="UP000465601"/>
    </source>
</evidence>
<dbReference type="EMBL" id="WBZB01000001">
    <property type="protein sequence ID" value="KAB3533785.1"/>
    <property type="molecule type" value="Genomic_DNA"/>
</dbReference>
<protein>
    <submittedName>
        <fullName evidence="2">VWA domain-containing protein</fullName>
    </submittedName>
</protein>
<feature type="domain" description="VWFA" evidence="1">
    <location>
        <begin position="1"/>
        <end position="89"/>
    </location>
</feature>
<gene>
    <name evidence="2" type="ORF">F8153_00025</name>
</gene>
<evidence type="ECO:0000259" key="1">
    <source>
        <dbReference type="PROSITE" id="PS50234"/>
    </source>
</evidence>
<keyword evidence="3" id="KW-1185">Reference proteome</keyword>
<sequence length="243" mass="27100">MEKNIAMIKEIIIVTDGCSNVGGNPAIAAQKARQRGIRVNIIGIIDQKAQKEKPFDEIISIAEAGGGNHEYTYIDNLYQTIHSLSYKTVSTTIQEAVNQQLKELMAQDLNEMPPSSRSKLLNYIDDYSEEIPLCCCILMDYSGSMASKIQSARHSIIDVLDSLKNRKGKVDISILAYPGERVDDCKILLDFNESKEDMKRRLYQLKTRGGTPTAAAIEFAINHMEGFIYQNNSSLQLEESSVG</sequence>
<dbReference type="SUPFAM" id="SSF53300">
    <property type="entry name" value="vWA-like"/>
    <property type="match status" value="2"/>
</dbReference>
<organism evidence="2 3">
    <name type="scientific">Alkaliphilus serpentinus</name>
    <dbReference type="NCBI Taxonomy" id="1482731"/>
    <lineage>
        <taxon>Bacteria</taxon>
        <taxon>Bacillati</taxon>
        <taxon>Bacillota</taxon>
        <taxon>Clostridia</taxon>
        <taxon>Peptostreptococcales</taxon>
        <taxon>Natronincolaceae</taxon>
        <taxon>Alkaliphilus</taxon>
    </lineage>
</organism>
<dbReference type="OrthoDB" id="9806395at2"/>
<dbReference type="PROSITE" id="PS50234">
    <property type="entry name" value="VWFA"/>
    <property type="match status" value="2"/>
</dbReference>
<dbReference type="AlphaFoldDB" id="A0A833HRR1"/>
<proteinExistence type="predicted"/>
<dbReference type="InterPro" id="IPR036465">
    <property type="entry name" value="vWFA_dom_sf"/>
</dbReference>
<dbReference type="Pfam" id="PF13519">
    <property type="entry name" value="VWA_2"/>
    <property type="match status" value="1"/>
</dbReference>
<dbReference type="RefSeq" id="WP_151864293.1">
    <property type="nucleotide sequence ID" value="NZ_WBZB01000001.1"/>
</dbReference>
<dbReference type="Gene3D" id="3.40.50.410">
    <property type="entry name" value="von Willebrand factor, type A domain"/>
    <property type="match status" value="1"/>
</dbReference>
<dbReference type="CDD" id="cd00198">
    <property type="entry name" value="vWFA"/>
    <property type="match status" value="1"/>
</dbReference>
<reference evidence="2 3" key="1">
    <citation type="submission" date="2019-10" db="EMBL/GenBank/DDBJ databases">
        <title>Alkaliphilus serpentinus sp. nov. and Alkaliphilus pronyensis sp. nov., two novel anaerobic alkaliphilic species isolated from the serpentinized-hosted hydrothermal field of the Prony Bay (New Caledonia).</title>
        <authorList>
            <person name="Postec A."/>
        </authorList>
    </citation>
    <scope>NUCLEOTIDE SEQUENCE [LARGE SCALE GENOMIC DNA]</scope>
    <source>
        <strain evidence="2 3">LacT</strain>
    </source>
</reference>
<dbReference type="Proteomes" id="UP000465601">
    <property type="component" value="Unassembled WGS sequence"/>
</dbReference>
<comment type="caution">
    <text evidence="2">The sequence shown here is derived from an EMBL/GenBank/DDBJ whole genome shotgun (WGS) entry which is preliminary data.</text>
</comment>
<accession>A0A833HRR1</accession>
<evidence type="ECO:0000313" key="2">
    <source>
        <dbReference type="EMBL" id="KAB3533785.1"/>
    </source>
</evidence>